<dbReference type="RefSeq" id="WP_138615671.1">
    <property type="nucleotide sequence ID" value="NZ_VCAO01000001.1"/>
</dbReference>
<feature type="transmembrane region" description="Helical" evidence="1">
    <location>
        <begin position="121"/>
        <end position="150"/>
    </location>
</feature>
<accession>A0A5S3P9H5</accession>
<keyword evidence="1" id="KW-0812">Transmembrane</keyword>
<proteinExistence type="predicted"/>
<keyword evidence="3" id="KW-1185">Reference proteome</keyword>
<dbReference type="Proteomes" id="UP000309668">
    <property type="component" value="Unassembled WGS sequence"/>
</dbReference>
<feature type="transmembrane region" description="Helical" evidence="1">
    <location>
        <begin position="53"/>
        <end position="76"/>
    </location>
</feature>
<evidence type="ECO:0000313" key="3">
    <source>
        <dbReference type="Proteomes" id="UP000309668"/>
    </source>
</evidence>
<dbReference type="EMBL" id="VCAO01000001">
    <property type="protein sequence ID" value="TMM50111.1"/>
    <property type="molecule type" value="Genomic_DNA"/>
</dbReference>
<keyword evidence="1" id="KW-0472">Membrane</keyword>
<name>A0A5S3P9H5_9SPHN</name>
<organism evidence="2 3">
    <name type="scientific">Qipengyuania marisflavi</name>
    <dbReference type="NCBI Taxonomy" id="2486356"/>
    <lineage>
        <taxon>Bacteria</taxon>
        <taxon>Pseudomonadati</taxon>
        <taxon>Pseudomonadota</taxon>
        <taxon>Alphaproteobacteria</taxon>
        <taxon>Sphingomonadales</taxon>
        <taxon>Erythrobacteraceae</taxon>
        <taxon>Qipengyuania</taxon>
    </lineage>
</organism>
<protein>
    <submittedName>
        <fullName evidence="2">Uncharacterized protein</fullName>
    </submittedName>
</protein>
<evidence type="ECO:0000256" key="1">
    <source>
        <dbReference type="SAM" id="Phobius"/>
    </source>
</evidence>
<keyword evidence="1" id="KW-1133">Transmembrane helix</keyword>
<dbReference type="AlphaFoldDB" id="A0A5S3P9H5"/>
<gene>
    <name evidence="2" type="ORF">FEV51_02655</name>
</gene>
<evidence type="ECO:0000313" key="2">
    <source>
        <dbReference type="EMBL" id="TMM50111.1"/>
    </source>
</evidence>
<feature type="transmembrane region" description="Helical" evidence="1">
    <location>
        <begin position="83"/>
        <end position="101"/>
    </location>
</feature>
<comment type="caution">
    <text evidence="2">The sequence shown here is derived from an EMBL/GenBank/DDBJ whole genome shotgun (WGS) entry which is preliminary data.</text>
</comment>
<reference evidence="2 3" key="1">
    <citation type="submission" date="2019-05" db="EMBL/GenBank/DDBJ databases">
        <title>Erythrobacter marisflavi sp. nov., isolated from isolated from water of an estuary environment.</title>
        <authorList>
            <person name="Yoon J.-H."/>
        </authorList>
    </citation>
    <scope>NUCLEOTIDE SEQUENCE [LARGE SCALE GENOMIC DNA]</scope>
    <source>
        <strain evidence="2 3">KEM-5</strain>
    </source>
</reference>
<sequence length="158" mass="16604">MVLFAIVVMLSLPLVQTAVPGGVLDHQAAGSAAEVDRIQQVWRAAGLEGQARIAVLGDLLFIGVYGLGSLLGGLWLRRTGQGAVRVLGMIAALTAIIFTATDYVETIAQAIQLFRFQGSDALALLAAVMRPVKTIAFLIAGAALISALLLRRIRARVA</sequence>
<dbReference type="OrthoDB" id="7427621at2"/>